<organism evidence="1 2">
    <name type="scientific">Laetiporus sulphureus 93-53</name>
    <dbReference type="NCBI Taxonomy" id="1314785"/>
    <lineage>
        <taxon>Eukaryota</taxon>
        <taxon>Fungi</taxon>
        <taxon>Dikarya</taxon>
        <taxon>Basidiomycota</taxon>
        <taxon>Agaricomycotina</taxon>
        <taxon>Agaricomycetes</taxon>
        <taxon>Polyporales</taxon>
        <taxon>Laetiporus</taxon>
    </lineage>
</organism>
<accession>A0A165GW28</accession>
<gene>
    <name evidence="1" type="ORF">LAESUDRAFT_747498</name>
</gene>
<dbReference type="Proteomes" id="UP000076871">
    <property type="component" value="Unassembled WGS sequence"/>
</dbReference>
<dbReference type="RefSeq" id="XP_040768645.1">
    <property type="nucleotide sequence ID" value="XM_040911477.1"/>
</dbReference>
<dbReference type="InParanoid" id="A0A165GW28"/>
<dbReference type="GeneID" id="63828505"/>
<protein>
    <submittedName>
        <fullName evidence="1">Uncharacterized protein</fullName>
    </submittedName>
</protein>
<name>A0A165GW28_9APHY</name>
<dbReference type="EMBL" id="KV427608">
    <property type="protein sequence ID" value="KZT10905.1"/>
    <property type="molecule type" value="Genomic_DNA"/>
</dbReference>
<dbReference type="AlphaFoldDB" id="A0A165GW28"/>
<sequence length="132" mass="14554">MSSNGCRSSSIDMSNLAIHWSLLDFRYGLKHITFRERCDKPPSKRNPHSGAVIYIAAFAWGLFPDNRTHDPREAAHNVPGISAEARSPSFSLSTYACFADRLLVRRHDSNAASCFFGVSAGPVRRGEKTGAK</sequence>
<evidence type="ECO:0000313" key="2">
    <source>
        <dbReference type="Proteomes" id="UP000076871"/>
    </source>
</evidence>
<reference evidence="1 2" key="1">
    <citation type="journal article" date="2016" name="Mol. Biol. Evol.">
        <title>Comparative Genomics of Early-Diverging Mushroom-Forming Fungi Provides Insights into the Origins of Lignocellulose Decay Capabilities.</title>
        <authorList>
            <person name="Nagy L.G."/>
            <person name="Riley R."/>
            <person name="Tritt A."/>
            <person name="Adam C."/>
            <person name="Daum C."/>
            <person name="Floudas D."/>
            <person name="Sun H."/>
            <person name="Yadav J.S."/>
            <person name="Pangilinan J."/>
            <person name="Larsson K.H."/>
            <person name="Matsuura K."/>
            <person name="Barry K."/>
            <person name="Labutti K."/>
            <person name="Kuo R."/>
            <person name="Ohm R.A."/>
            <person name="Bhattacharya S.S."/>
            <person name="Shirouzu T."/>
            <person name="Yoshinaga Y."/>
            <person name="Martin F.M."/>
            <person name="Grigoriev I.V."/>
            <person name="Hibbett D.S."/>
        </authorList>
    </citation>
    <scope>NUCLEOTIDE SEQUENCE [LARGE SCALE GENOMIC DNA]</scope>
    <source>
        <strain evidence="1 2">93-53</strain>
    </source>
</reference>
<evidence type="ECO:0000313" key="1">
    <source>
        <dbReference type="EMBL" id="KZT10905.1"/>
    </source>
</evidence>
<proteinExistence type="predicted"/>
<keyword evidence="2" id="KW-1185">Reference proteome</keyword>